<evidence type="ECO:0000256" key="1">
    <source>
        <dbReference type="SAM" id="MobiDB-lite"/>
    </source>
</evidence>
<dbReference type="InterPro" id="IPR053253">
    <property type="entry name" value="Sex_diff_modulator"/>
</dbReference>
<reference evidence="3" key="1">
    <citation type="journal article" date="2014" name="Science">
        <title>Ancient hybridizations among the ancestral genomes of bread wheat.</title>
        <authorList>
            <consortium name="International Wheat Genome Sequencing Consortium,"/>
            <person name="Marcussen T."/>
            <person name="Sandve S.R."/>
            <person name="Heier L."/>
            <person name="Spannagl M."/>
            <person name="Pfeifer M."/>
            <person name="Jakobsen K.S."/>
            <person name="Wulff B.B."/>
            <person name="Steuernagel B."/>
            <person name="Mayer K.F."/>
            <person name="Olsen O.A."/>
        </authorList>
    </citation>
    <scope>NUCLEOTIDE SEQUENCE [LARGE SCALE GENOMIC DNA]</scope>
    <source>
        <strain evidence="3">cv. AL8/78</strain>
    </source>
</reference>
<organism evidence="2 3">
    <name type="scientific">Aegilops tauschii subsp. strangulata</name>
    <name type="common">Goatgrass</name>
    <dbReference type="NCBI Taxonomy" id="200361"/>
    <lineage>
        <taxon>Eukaryota</taxon>
        <taxon>Viridiplantae</taxon>
        <taxon>Streptophyta</taxon>
        <taxon>Embryophyta</taxon>
        <taxon>Tracheophyta</taxon>
        <taxon>Spermatophyta</taxon>
        <taxon>Magnoliopsida</taxon>
        <taxon>Liliopsida</taxon>
        <taxon>Poales</taxon>
        <taxon>Poaceae</taxon>
        <taxon>BOP clade</taxon>
        <taxon>Pooideae</taxon>
        <taxon>Triticodae</taxon>
        <taxon>Triticeae</taxon>
        <taxon>Triticinae</taxon>
        <taxon>Aegilops</taxon>
    </lineage>
</organism>
<evidence type="ECO:0000313" key="2">
    <source>
        <dbReference type="EnsemblPlants" id="AET1Gv20661000.1"/>
    </source>
</evidence>
<feature type="region of interest" description="Disordered" evidence="1">
    <location>
        <begin position="348"/>
        <end position="452"/>
    </location>
</feature>
<reference evidence="3" key="2">
    <citation type="journal article" date="2017" name="Nat. Plants">
        <title>The Aegilops tauschii genome reveals multiple impacts of transposons.</title>
        <authorList>
            <person name="Zhao G."/>
            <person name="Zou C."/>
            <person name="Li K."/>
            <person name="Wang K."/>
            <person name="Li T."/>
            <person name="Gao L."/>
            <person name="Zhang X."/>
            <person name="Wang H."/>
            <person name="Yang Z."/>
            <person name="Liu X."/>
            <person name="Jiang W."/>
            <person name="Mao L."/>
            <person name="Kong X."/>
            <person name="Jiao Y."/>
            <person name="Jia J."/>
        </authorList>
    </citation>
    <scope>NUCLEOTIDE SEQUENCE [LARGE SCALE GENOMIC DNA]</scope>
    <source>
        <strain evidence="3">cv. AL8/78</strain>
    </source>
</reference>
<evidence type="ECO:0008006" key="4">
    <source>
        <dbReference type="Google" id="ProtNLM"/>
    </source>
</evidence>
<feature type="compositionally biased region" description="Pro residues" evidence="1">
    <location>
        <begin position="652"/>
        <end position="669"/>
    </location>
</feature>
<dbReference type="Gramene" id="AET1Gv20661000.1">
    <property type="protein sequence ID" value="AET1Gv20661000.1"/>
    <property type="gene ID" value="AET1Gv20661000"/>
</dbReference>
<dbReference type="PANTHER" id="PTHR33087">
    <property type="entry name" value="OS07G0539200 PROTEIN"/>
    <property type="match status" value="1"/>
</dbReference>
<dbReference type="PANTHER" id="PTHR33087:SF40">
    <property type="entry name" value="GENOME ASSEMBLY, CHROMOSOME: II"/>
    <property type="match status" value="1"/>
</dbReference>
<keyword evidence="3" id="KW-1185">Reference proteome</keyword>
<protein>
    <recommendedName>
        <fullName evidence="4">DUF4283 domain-containing protein</fullName>
    </recommendedName>
</protein>
<feature type="region of interest" description="Disordered" evidence="1">
    <location>
        <begin position="642"/>
        <end position="701"/>
    </location>
</feature>
<accession>A0A452Z7I7</accession>
<proteinExistence type="predicted"/>
<dbReference type="AlphaFoldDB" id="A0A452Z7I7"/>
<feature type="compositionally biased region" description="Low complexity" evidence="1">
    <location>
        <begin position="642"/>
        <end position="651"/>
    </location>
</feature>
<feature type="compositionally biased region" description="Pro residues" evidence="1">
    <location>
        <begin position="36"/>
        <end position="58"/>
    </location>
</feature>
<feature type="region of interest" description="Disordered" evidence="1">
    <location>
        <begin position="24"/>
        <end position="61"/>
    </location>
</feature>
<evidence type="ECO:0000313" key="3">
    <source>
        <dbReference type="Proteomes" id="UP000015105"/>
    </source>
</evidence>
<dbReference type="EnsemblPlants" id="AET1Gv20661000.1">
    <property type="protein sequence ID" value="AET1Gv20661000.1"/>
    <property type="gene ID" value="AET1Gv20661000"/>
</dbReference>
<feature type="compositionally biased region" description="Gly residues" evidence="1">
    <location>
        <begin position="398"/>
        <end position="416"/>
    </location>
</feature>
<dbReference type="Proteomes" id="UP000015105">
    <property type="component" value="Chromosome 1D"/>
</dbReference>
<name>A0A452Z7I7_AEGTS</name>
<reference evidence="2" key="4">
    <citation type="submission" date="2019-03" db="UniProtKB">
        <authorList>
            <consortium name="EnsemblPlants"/>
        </authorList>
    </citation>
    <scope>IDENTIFICATION</scope>
</reference>
<feature type="compositionally biased region" description="Low complexity" evidence="1">
    <location>
        <begin position="684"/>
        <end position="693"/>
    </location>
</feature>
<reference evidence="2" key="3">
    <citation type="journal article" date="2017" name="Nature">
        <title>Genome sequence of the progenitor of the wheat D genome Aegilops tauschii.</title>
        <authorList>
            <person name="Luo M.C."/>
            <person name="Gu Y.Q."/>
            <person name="Puiu D."/>
            <person name="Wang H."/>
            <person name="Twardziok S.O."/>
            <person name="Deal K.R."/>
            <person name="Huo N."/>
            <person name="Zhu T."/>
            <person name="Wang L."/>
            <person name="Wang Y."/>
            <person name="McGuire P.E."/>
            <person name="Liu S."/>
            <person name="Long H."/>
            <person name="Ramasamy R.K."/>
            <person name="Rodriguez J.C."/>
            <person name="Van S.L."/>
            <person name="Yuan L."/>
            <person name="Wang Z."/>
            <person name="Xia Z."/>
            <person name="Xiao L."/>
            <person name="Anderson O.D."/>
            <person name="Ouyang S."/>
            <person name="Liang Y."/>
            <person name="Zimin A.V."/>
            <person name="Pertea G."/>
            <person name="Qi P."/>
            <person name="Bennetzen J.L."/>
            <person name="Dai X."/>
            <person name="Dawson M.W."/>
            <person name="Muller H.G."/>
            <person name="Kugler K."/>
            <person name="Rivarola-Duarte L."/>
            <person name="Spannagl M."/>
            <person name="Mayer K.F.X."/>
            <person name="Lu F.H."/>
            <person name="Bevan M.W."/>
            <person name="Leroy P."/>
            <person name="Li P."/>
            <person name="You F.M."/>
            <person name="Sun Q."/>
            <person name="Liu Z."/>
            <person name="Lyons E."/>
            <person name="Wicker T."/>
            <person name="Salzberg S.L."/>
            <person name="Devos K.M."/>
            <person name="Dvorak J."/>
        </authorList>
    </citation>
    <scope>NUCLEOTIDE SEQUENCE [LARGE SCALE GENOMIC DNA]</scope>
    <source>
        <strain evidence="2">cv. AL8/78</strain>
    </source>
</reference>
<sequence>HHRVASCCNPPTYLLCSRSGHTSHSCKKVRDSAAPSLPPLPPPSPPPLPQSPPPPSPPAAQQTTTAATKMAAPAADARCRPTMVTASIPWKPARAAAESDFERHAVIATVLGNRPEFTVHDVSMAASLQFGLPRTQMHVSLFSPGDFLIRFSDPRFKSKALRNPALLWIGGATLRLTAWSRRAGASVVRLSYKVRVCLEGAPRHAWSIPDVKELLPPTAIVESIDEEVYTDQESDCCCAWAWVDDVSKIATRGRLWVEEPCNPSSLDFHRQFMVGTPAVRRHFAPVSLLDYPIIIHLDWVHDHFVRPASPDSNKSISSGFSGILPSPLDDGVVKWRYNWHRKFVDSTFPPRTPRVSAHSRLNFGGGGDRDGPAGGHGGNGGGRWGGESSGRQQPPSAGGYGHSSGASGNGGEGGAHGGRRHHDGLAPSGGATLAVSGGHGSSSHGDCSSPSGMATTNGVVGLVGGPPSSGLATGALHASVAVGMPAGEYWASDPNRSELGSEPVSLLVSPAMVALVPTPMLVHEDKLVGQDTAPAAPASPAPALTVCADDNLTSLLHMGEDPSGISLGLGASSEPLVHLDAPSAQDCEALLGRDAAATNHSGLLPGLDELVVGFTGHLQPATTRTRQEEQLDHFIATFTCPTTPPLMTTPTHPTPPPLAILPSSPPTVAPPHQMATNDSRRASRPSPRMAWPPLTRSRSSS</sequence>
<reference evidence="2" key="5">
    <citation type="journal article" date="2021" name="G3 (Bethesda)">
        <title>Aegilops tauschii genome assembly Aet v5.0 features greater sequence contiguity and improved annotation.</title>
        <authorList>
            <person name="Wang L."/>
            <person name="Zhu T."/>
            <person name="Rodriguez J.C."/>
            <person name="Deal K.R."/>
            <person name="Dubcovsky J."/>
            <person name="McGuire P.E."/>
            <person name="Lux T."/>
            <person name="Spannagl M."/>
            <person name="Mayer K.F.X."/>
            <person name="Baldrich P."/>
            <person name="Meyers B.C."/>
            <person name="Huo N."/>
            <person name="Gu Y.Q."/>
            <person name="Zhou H."/>
            <person name="Devos K.M."/>
            <person name="Bennetzen J.L."/>
            <person name="Unver T."/>
            <person name="Budak H."/>
            <person name="Gulick P.J."/>
            <person name="Galiba G."/>
            <person name="Kalapos B."/>
            <person name="Nelson D.R."/>
            <person name="Li P."/>
            <person name="You F.M."/>
            <person name="Luo M.C."/>
            <person name="Dvorak J."/>
        </authorList>
    </citation>
    <scope>NUCLEOTIDE SEQUENCE [LARGE SCALE GENOMIC DNA]</scope>
    <source>
        <strain evidence="2">cv. AL8/78</strain>
    </source>
</reference>
<feature type="compositionally biased region" description="Low complexity" evidence="1">
    <location>
        <begin position="441"/>
        <end position="452"/>
    </location>
</feature>
<feature type="compositionally biased region" description="Gly residues" evidence="1">
    <location>
        <begin position="372"/>
        <end position="388"/>
    </location>
</feature>